<dbReference type="STRING" id="4533.J3MEC3"/>
<accession>J3MEC3</accession>
<dbReference type="Gramene" id="OB06G23670.1">
    <property type="protein sequence ID" value="OB06G23670.1"/>
    <property type="gene ID" value="OB06G23670"/>
</dbReference>
<reference evidence="2" key="1">
    <citation type="journal article" date="2013" name="Nat. Commun.">
        <title>Whole-genome sequencing of Oryza brachyantha reveals mechanisms underlying Oryza genome evolution.</title>
        <authorList>
            <person name="Chen J."/>
            <person name="Huang Q."/>
            <person name="Gao D."/>
            <person name="Wang J."/>
            <person name="Lang Y."/>
            <person name="Liu T."/>
            <person name="Li B."/>
            <person name="Bai Z."/>
            <person name="Luis Goicoechea J."/>
            <person name="Liang C."/>
            <person name="Chen C."/>
            <person name="Zhang W."/>
            <person name="Sun S."/>
            <person name="Liao Y."/>
            <person name="Zhang X."/>
            <person name="Yang L."/>
            <person name="Song C."/>
            <person name="Wang M."/>
            <person name="Shi J."/>
            <person name="Liu G."/>
            <person name="Liu J."/>
            <person name="Zhou H."/>
            <person name="Zhou W."/>
            <person name="Yu Q."/>
            <person name="An N."/>
            <person name="Chen Y."/>
            <person name="Cai Q."/>
            <person name="Wang B."/>
            <person name="Liu B."/>
            <person name="Min J."/>
            <person name="Huang Y."/>
            <person name="Wu H."/>
            <person name="Li Z."/>
            <person name="Zhang Y."/>
            <person name="Yin Y."/>
            <person name="Song W."/>
            <person name="Jiang J."/>
            <person name="Jackson S.A."/>
            <person name="Wing R.A."/>
            <person name="Wang J."/>
            <person name="Chen M."/>
        </authorList>
    </citation>
    <scope>NUCLEOTIDE SEQUENCE [LARGE SCALE GENOMIC DNA]</scope>
    <source>
        <strain evidence="2">cv. IRGC 101232</strain>
    </source>
</reference>
<keyword evidence="3" id="KW-1185">Reference proteome</keyword>
<protein>
    <submittedName>
        <fullName evidence="2">Uncharacterized protein</fullName>
    </submittedName>
</protein>
<evidence type="ECO:0000313" key="2">
    <source>
        <dbReference type="EnsemblPlants" id="OB06G23670.1"/>
    </source>
</evidence>
<organism evidence="2">
    <name type="scientific">Oryza brachyantha</name>
    <name type="common">malo sina</name>
    <dbReference type="NCBI Taxonomy" id="4533"/>
    <lineage>
        <taxon>Eukaryota</taxon>
        <taxon>Viridiplantae</taxon>
        <taxon>Streptophyta</taxon>
        <taxon>Embryophyta</taxon>
        <taxon>Tracheophyta</taxon>
        <taxon>Spermatophyta</taxon>
        <taxon>Magnoliopsida</taxon>
        <taxon>Liliopsida</taxon>
        <taxon>Poales</taxon>
        <taxon>Poaceae</taxon>
        <taxon>BOP clade</taxon>
        <taxon>Oryzoideae</taxon>
        <taxon>Oryzeae</taxon>
        <taxon>Oryzinae</taxon>
        <taxon>Oryza</taxon>
    </lineage>
</organism>
<feature type="compositionally biased region" description="Gly residues" evidence="1">
    <location>
        <begin position="17"/>
        <end position="29"/>
    </location>
</feature>
<sequence length="67" mass="7435">RRRRRRGGHDVHEGQVRAGGGVEGLGGVLHGQPRRQRRPRAQHLPPQSLTSIHPSIHPSMASRARGR</sequence>
<name>J3MEC3_ORYBR</name>
<dbReference type="HOGENOM" id="CLU_2820150_0_0_1"/>
<feature type="region of interest" description="Disordered" evidence="1">
    <location>
        <begin position="1"/>
        <end position="67"/>
    </location>
</feature>
<dbReference type="AlphaFoldDB" id="J3MEC3"/>
<proteinExistence type="predicted"/>
<evidence type="ECO:0000313" key="3">
    <source>
        <dbReference type="Proteomes" id="UP000006038"/>
    </source>
</evidence>
<evidence type="ECO:0000256" key="1">
    <source>
        <dbReference type="SAM" id="MobiDB-lite"/>
    </source>
</evidence>
<feature type="compositionally biased region" description="Basic residues" evidence="1">
    <location>
        <begin position="32"/>
        <end position="41"/>
    </location>
</feature>
<reference evidence="2" key="2">
    <citation type="submission" date="2013-04" db="UniProtKB">
        <authorList>
            <consortium name="EnsemblPlants"/>
        </authorList>
    </citation>
    <scope>IDENTIFICATION</scope>
</reference>
<dbReference type="EnsemblPlants" id="OB06G23670.1">
    <property type="protein sequence ID" value="OB06G23670.1"/>
    <property type="gene ID" value="OB06G23670"/>
</dbReference>
<dbReference type="Proteomes" id="UP000006038">
    <property type="component" value="Chromosome 6"/>
</dbReference>